<feature type="compositionally biased region" description="Polar residues" evidence="1">
    <location>
        <begin position="108"/>
        <end position="122"/>
    </location>
</feature>
<evidence type="ECO:0000313" key="3">
    <source>
        <dbReference type="Proteomes" id="UP000324222"/>
    </source>
</evidence>
<keyword evidence="3" id="KW-1185">Reference proteome</keyword>
<dbReference type="EMBL" id="VSRR010006820">
    <property type="protein sequence ID" value="MPC45637.1"/>
    <property type="molecule type" value="Genomic_DNA"/>
</dbReference>
<feature type="region of interest" description="Disordered" evidence="1">
    <location>
        <begin position="18"/>
        <end position="60"/>
    </location>
</feature>
<comment type="caution">
    <text evidence="2">The sequence shown here is derived from an EMBL/GenBank/DDBJ whole genome shotgun (WGS) entry which is preliminary data.</text>
</comment>
<feature type="compositionally biased region" description="Polar residues" evidence="1">
    <location>
        <begin position="33"/>
        <end position="48"/>
    </location>
</feature>
<accession>A0A5B7FJF3</accession>
<sequence>MHCLISLLQAWEQETANHGSQITPNSGRLAASRSPTQLSAQGSRNQNLRGKKGRHEREVVERGNGVFRGLSCLLVSKHITLPPHAPLSPFSLAACARPHPAPLRPSLPLTSLAQPLTSPASQ</sequence>
<reference evidence="2 3" key="1">
    <citation type="submission" date="2019-05" db="EMBL/GenBank/DDBJ databases">
        <title>Another draft genome of Portunus trituberculatus and its Hox gene families provides insights of decapod evolution.</title>
        <authorList>
            <person name="Jeong J.-H."/>
            <person name="Song I."/>
            <person name="Kim S."/>
            <person name="Choi T."/>
            <person name="Kim D."/>
            <person name="Ryu S."/>
            <person name="Kim W."/>
        </authorList>
    </citation>
    <scope>NUCLEOTIDE SEQUENCE [LARGE SCALE GENOMIC DNA]</scope>
    <source>
        <tissue evidence="2">Muscle</tissue>
    </source>
</reference>
<dbReference type="AlphaFoldDB" id="A0A5B7FJF3"/>
<gene>
    <name evidence="2" type="ORF">E2C01_039342</name>
</gene>
<dbReference type="Proteomes" id="UP000324222">
    <property type="component" value="Unassembled WGS sequence"/>
</dbReference>
<feature type="region of interest" description="Disordered" evidence="1">
    <location>
        <begin position="99"/>
        <end position="122"/>
    </location>
</feature>
<protein>
    <submittedName>
        <fullName evidence="2">Uncharacterized protein</fullName>
    </submittedName>
</protein>
<evidence type="ECO:0000256" key="1">
    <source>
        <dbReference type="SAM" id="MobiDB-lite"/>
    </source>
</evidence>
<evidence type="ECO:0000313" key="2">
    <source>
        <dbReference type="EMBL" id="MPC45637.1"/>
    </source>
</evidence>
<organism evidence="2 3">
    <name type="scientific">Portunus trituberculatus</name>
    <name type="common">Swimming crab</name>
    <name type="synonym">Neptunus trituberculatus</name>
    <dbReference type="NCBI Taxonomy" id="210409"/>
    <lineage>
        <taxon>Eukaryota</taxon>
        <taxon>Metazoa</taxon>
        <taxon>Ecdysozoa</taxon>
        <taxon>Arthropoda</taxon>
        <taxon>Crustacea</taxon>
        <taxon>Multicrustacea</taxon>
        <taxon>Malacostraca</taxon>
        <taxon>Eumalacostraca</taxon>
        <taxon>Eucarida</taxon>
        <taxon>Decapoda</taxon>
        <taxon>Pleocyemata</taxon>
        <taxon>Brachyura</taxon>
        <taxon>Eubrachyura</taxon>
        <taxon>Portunoidea</taxon>
        <taxon>Portunidae</taxon>
        <taxon>Portuninae</taxon>
        <taxon>Portunus</taxon>
    </lineage>
</organism>
<name>A0A5B7FJF3_PORTR</name>
<proteinExistence type="predicted"/>